<dbReference type="Proteomes" id="UP000223102">
    <property type="component" value="Segment"/>
</dbReference>
<dbReference type="Gene3D" id="1.10.150.130">
    <property type="match status" value="1"/>
</dbReference>
<evidence type="ECO:0000256" key="8">
    <source>
        <dbReference type="ARBA" id="ARBA00023195"/>
    </source>
</evidence>
<dbReference type="InterPro" id="IPR013762">
    <property type="entry name" value="Integrase-like_cat_sf"/>
</dbReference>
<keyword evidence="5" id="KW-0229">DNA integration</keyword>
<dbReference type="InterPro" id="IPR002104">
    <property type="entry name" value="Integrase_catalytic"/>
</dbReference>
<name>A0A218KCE2_9CAUD</name>
<protein>
    <recommendedName>
        <fullName evidence="2">Integrase</fullName>
    </recommendedName>
</protein>
<dbReference type="GO" id="GO:0016787">
    <property type="term" value="F:hydrolase activity"/>
    <property type="evidence" value="ECO:0007669"/>
    <property type="project" value="UniProtKB-KW"/>
</dbReference>
<evidence type="ECO:0000256" key="5">
    <source>
        <dbReference type="ARBA" id="ARBA00022908"/>
    </source>
</evidence>
<evidence type="ECO:0000313" key="12">
    <source>
        <dbReference type="EMBL" id="AKQ08556.1"/>
    </source>
</evidence>
<reference evidence="12 13" key="1">
    <citation type="submission" date="2015-06" db="EMBL/GenBank/DDBJ databases">
        <title>Complete genome sequence of Bacillus cereus phage PBC2.</title>
        <authorList>
            <person name="Kong M."/>
            <person name="Ryu S."/>
        </authorList>
    </citation>
    <scope>NUCLEOTIDE SEQUENCE [LARGE SCALE GENOMIC DNA]</scope>
</reference>
<dbReference type="SUPFAM" id="SSF56349">
    <property type="entry name" value="DNA breaking-rejoining enzymes"/>
    <property type="match status" value="1"/>
</dbReference>
<dbReference type="GO" id="GO:0006310">
    <property type="term" value="P:DNA recombination"/>
    <property type="evidence" value="ECO:0007669"/>
    <property type="project" value="UniProtKB-KW"/>
</dbReference>
<keyword evidence="13" id="KW-1185">Reference proteome</keyword>
<evidence type="ECO:0000256" key="2">
    <source>
        <dbReference type="ARBA" id="ARBA00016082"/>
    </source>
</evidence>
<evidence type="ECO:0000259" key="10">
    <source>
        <dbReference type="PROSITE" id="PS51898"/>
    </source>
</evidence>
<dbReference type="GO" id="GO:0075713">
    <property type="term" value="P:establishment of integrated proviral latency"/>
    <property type="evidence" value="ECO:0007669"/>
    <property type="project" value="UniProtKB-KW"/>
</dbReference>
<dbReference type="InterPro" id="IPR011010">
    <property type="entry name" value="DNA_brk_join_enz"/>
</dbReference>
<evidence type="ECO:0000256" key="4">
    <source>
        <dbReference type="ARBA" id="ARBA00022801"/>
    </source>
</evidence>
<dbReference type="GO" id="GO:0003677">
    <property type="term" value="F:DNA binding"/>
    <property type="evidence" value="ECO:0007669"/>
    <property type="project" value="UniProtKB-UniRule"/>
</dbReference>
<dbReference type="PROSITE" id="PS51898">
    <property type="entry name" value="TYR_RECOMBINASE"/>
    <property type="match status" value="1"/>
</dbReference>
<keyword evidence="4" id="KW-0378">Hydrolase</keyword>
<dbReference type="CDD" id="cd00397">
    <property type="entry name" value="DNA_BRE_C"/>
    <property type="match status" value="1"/>
</dbReference>
<keyword evidence="8" id="KW-1179">Viral genome integration</keyword>
<dbReference type="InterPro" id="IPR044068">
    <property type="entry name" value="CB"/>
</dbReference>
<dbReference type="GO" id="GO:0016740">
    <property type="term" value="F:transferase activity"/>
    <property type="evidence" value="ECO:0007669"/>
    <property type="project" value="UniProtKB-KW"/>
</dbReference>
<evidence type="ECO:0000256" key="9">
    <source>
        <dbReference type="PROSITE-ProRule" id="PRU01248"/>
    </source>
</evidence>
<accession>A0A218KCE2</accession>
<keyword evidence="6 9" id="KW-0238">DNA-binding</keyword>
<evidence type="ECO:0000256" key="1">
    <source>
        <dbReference type="ARBA" id="ARBA00008857"/>
    </source>
</evidence>
<sequence>MNNSSNVVQFNTEDDKNVFTCIKTFLDRTEQNSFNTRKTYERAIRDFFRTMRNKEIEDLVEADLIFKKPQIETYQVNLKNSSKASTVNNKMSALKKCYDKLEDYGFEVKSSWFNVERYSEHDKESYDPMTHEEIIEAIKIVSKTRKGFEKGLLIRLAYSTAFRKESLLQLKWSDISNKDGQWLVKTLGKGNKIDYKKISDDLYEELMKQKELVGGERIFQLTNKTVNKMLNYIRENIDFGDRRITFHSLKKSSIQEVAIITNYDLKAMQRQGNHASSSTTLDIYMKDKEVEDLVVVDINTHIPLERLNDLSKEELIELITNADRNTQIKLLQILGAM</sequence>
<comment type="similarity">
    <text evidence="1">Belongs to the 'phage' integrase family.</text>
</comment>
<dbReference type="InterPro" id="IPR050090">
    <property type="entry name" value="Tyrosine_recombinase_XerCD"/>
</dbReference>
<proteinExistence type="inferred from homology"/>
<organism evidence="12 13">
    <name type="scientific">Bacillus phage PBC2</name>
    <dbReference type="NCBI Taxonomy" id="1675029"/>
    <lineage>
        <taxon>Viruses</taxon>
        <taxon>Duplodnaviria</taxon>
        <taxon>Heunggongvirae</taxon>
        <taxon>Uroviricota</taxon>
        <taxon>Caudoviricetes</taxon>
        <taxon>Andregratiavirinae</taxon>
        <taxon>Haetaevirus</taxon>
        <taxon>Haetaevirus PBC2</taxon>
    </lineage>
</organism>
<evidence type="ECO:0000256" key="6">
    <source>
        <dbReference type="ARBA" id="ARBA00023125"/>
    </source>
</evidence>
<dbReference type="PANTHER" id="PTHR30349">
    <property type="entry name" value="PHAGE INTEGRASE-RELATED"/>
    <property type="match status" value="1"/>
</dbReference>
<dbReference type="Gene3D" id="1.10.443.10">
    <property type="entry name" value="Intergrase catalytic core"/>
    <property type="match status" value="1"/>
</dbReference>
<dbReference type="GO" id="GO:0015074">
    <property type="term" value="P:DNA integration"/>
    <property type="evidence" value="ECO:0007669"/>
    <property type="project" value="UniProtKB-KW"/>
</dbReference>
<evidence type="ECO:0000256" key="3">
    <source>
        <dbReference type="ARBA" id="ARBA00022679"/>
    </source>
</evidence>
<dbReference type="EMBL" id="KT070867">
    <property type="protein sequence ID" value="AKQ08556.1"/>
    <property type="molecule type" value="Genomic_DNA"/>
</dbReference>
<keyword evidence="3" id="KW-0808">Transferase</keyword>
<keyword evidence="8" id="KW-1160">Virus entry into host cell</keyword>
<evidence type="ECO:0000259" key="11">
    <source>
        <dbReference type="PROSITE" id="PS51900"/>
    </source>
</evidence>
<evidence type="ECO:0000313" key="13">
    <source>
        <dbReference type="Proteomes" id="UP000223102"/>
    </source>
</evidence>
<dbReference type="PANTHER" id="PTHR30349:SF64">
    <property type="entry name" value="PROPHAGE INTEGRASE INTD-RELATED"/>
    <property type="match status" value="1"/>
</dbReference>
<feature type="domain" description="Tyr recombinase" evidence="10">
    <location>
        <begin position="124"/>
        <end position="297"/>
    </location>
</feature>
<dbReference type="GO" id="GO:0044826">
    <property type="term" value="P:viral genome integration into host DNA"/>
    <property type="evidence" value="ECO:0007669"/>
    <property type="project" value="UniProtKB-KW"/>
</dbReference>
<feature type="domain" description="Core-binding (CB)" evidence="11">
    <location>
        <begin position="16"/>
        <end position="102"/>
    </location>
</feature>
<dbReference type="InterPro" id="IPR010998">
    <property type="entry name" value="Integrase_recombinase_N"/>
</dbReference>
<dbReference type="PROSITE" id="PS51900">
    <property type="entry name" value="CB"/>
    <property type="match status" value="1"/>
</dbReference>
<gene>
    <name evidence="12" type="ORF">PBC2_241</name>
</gene>
<keyword evidence="7" id="KW-0233">DNA recombination</keyword>
<dbReference type="Pfam" id="PF00589">
    <property type="entry name" value="Phage_integrase"/>
    <property type="match status" value="1"/>
</dbReference>
<evidence type="ECO:0000256" key="7">
    <source>
        <dbReference type="ARBA" id="ARBA00023172"/>
    </source>
</evidence>